<accession>A0ACC0C6N8</accession>
<dbReference type="Proteomes" id="UP001060085">
    <property type="component" value="Linkage Group LG01"/>
</dbReference>
<comment type="caution">
    <text evidence="1">The sequence shown here is derived from an EMBL/GenBank/DDBJ whole genome shotgun (WGS) entry which is preliminary data.</text>
</comment>
<sequence length="134" mass="15039">MPGRLGLATRASSRLLVSPPDPSALPLLFSLSSSVLCFFVVHRPSMSPCLSIGEVRELARERERERERGRRLPVIPFRLRPVSKGYNSRSSFSLPSTPRCGSAAARRLFSGLVTLWFQLLSHLFDFLLAASRRR</sequence>
<gene>
    <name evidence="1" type="ORF">M9H77_01787</name>
</gene>
<proteinExistence type="predicted"/>
<name>A0ACC0C6N8_CATRO</name>
<organism evidence="1 2">
    <name type="scientific">Catharanthus roseus</name>
    <name type="common">Madagascar periwinkle</name>
    <name type="synonym">Vinca rosea</name>
    <dbReference type="NCBI Taxonomy" id="4058"/>
    <lineage>
        <taxon>Eukaryota</taxon>
        <taxon>Viridiplantae</taxon>
        <taxon>Streptophyta</taxon>
        <taxon>Embryophyta</taxon>
        <taxon>Tracheophyta</taxon>
        <taxon>Spermatophyta</taxon>
        <taxon>Magnoliopsida</taxon>
        <taxon>eudicotyledons</taxon>
        <taxon>Gunneridae</taxon>
        <taxon>Pentapetalae</taxon>
        <taxon>asterids</taxon>
        <taxon>lamiids</taxon>
        <taxon>Gentianales</taxon>
        <taxon>Apocynaceae</taxon>
        <taxon>Rauvolfioideae</taxon>
        <taxon>Vinceae</taxon>
        <taxon>Catharanthinae</taxon>
        <taxon>Catharanthus</taxon>
    </lineage>
</organism>
<protein>
    <submittedName>
        <fullName evidence="1">Uncharacterized protein</fullName>
    </submittedName>
</protein>
<keyword evidence="2" id="KW-1185">Reference proteome</keyword>
<dbReference type="EMBL" id="CM044701">
    <property type="protein sequence ID" value="KAI5680560.1"/>
    <property type="molecule type" value="Genomic_DNA"/>
</dbReference>
<reference evidence="2" key="1">
    <citation type="journal article" date="2023" name="Nat. Plants">
        <title>Single-cell RNA sequencing provides a high-resolution roadmap for understanding the multicellular compartmentation of specialized metabolism.</title>
        <authorList>
            <person name="Sun S."/>
            <person name="Shen X."/>
            <person name="Li Y."/>
            <person name="Li Y."/>
            <person name="Wang S."/>
            <person name="Li R."/>
            <person name="Zhang H."/>
            <person name="Shen G."/>
            <person name="Guo B."/>
            <person name="Wei J."/>
            <person name="Xu J."/>
            <person name="St-Pierre B."/>
            <person name="Chen S."/>
            <person name="Sun C."/>
        </authorList>
    </citation>
    <scope>NUCLEOTIDE SEQUENCE [LARGE SCALE GENOMIC DNA]</scope>
</reference>
<evidence type="ECO:0000313" key="2">
    <source>
        <dbReference type="Proteomes" id="UP001060085"/>
    </source>
</evidence>
<evidence type="ECO:0000313" key="1">
    <source>
        <dbReference type="EMBL" id="KAI5680560.1"/>
    </source>
</evidence>